<sequence length="157" mass="17552">MEYQQQRQESDRYGSAAFELPETPEAYTQRSMYGIYAAAHSKGNLRTTLQPLSGSESESDSEGNKGSNKEAERTVSETSREKSTMAEKQGKASSRTEAPKLRILYFPRNDGIATKSCVEACAYHQHEFYVSPPVLNEDIAEGDEVIVIDEREATFNI</sequence>
<comment type="caution">
    <text evidence="1">The sequence shown here is derived from an EMBL/GenBank/DDBJ whole genome shotgun (WGS) entry which is preliminary data.</text>
</comment>
<dbReference type="EMBL" id="JAUTXU010000218">
    <property type="protein sequence ID" value="KAK3697900.1"/>
    <property type="molecule type" value="Genomic_DNA"/>
</dbReference>
<dbReference type="Proteomes" id="UP001281147">
    <property type="component" value="Unassembled WGS sequence"/>
</dbReference>
<organism evidence="1 2">
    <name type="scientific">Vermiconidia calcicola</name>
    <dbReference type="NCBI Taxonomy" id="1690605"/>
    <lineage>
        <taxon>Eukaryota</taxon>
        <taxon>Fungi</taxon>
        <taxon>Dikarya</taxon>
        <taxon>Ascomycota</taxon>
        <taxon>Pezizomycotina</taxon>
        <taxon>Dothideomycetes</taxon>
        <taxon>Dothideomycetidae</taxon>
        <taxon>Mycosphaerellales</taxon>
        <taxon>Extremaceae</taxon>
        <taxon>Vermiconidia</taxon>
    </lineage>
</organism>
<name>A0ACC3MKR7_9PEZI</name>
<reference evidence="1" key="1">
    <citation type="submission" date="2023-07" db="EMBL/GenBank/DDBJ databases">
        <title>Black Yeasts Isolated from many extreme environments.</title>
        <authorList>
            <person name="Coleine C."/>
            <person name="Stajich J.E."/>
            <person name="Selbmann L."/>
        </authorList>
    </citation>
    <scope>NUCLEOTIDE SEQUENCE</scope>
    <source>
        <strain evidence="1">CCFEE 5714</strain>
    </source>
</reference>
<gene>
    <name evidence="1" type="ORF">LTR37_017217</name>
</gene>
<proteinExistence type="predicted"/>
<evidence type="ECO:0000313" key="1">
    <source>
        <dbReference type="EMBL" id="KAK3697900.1"/>
    </source>
</evidence>
<accession>A0ACC3MKR7</accession>
<keyword evidence="2" id="KW-1185">Reference proteome</keyword>
<protein>
    <submittedName>
        <fullName evidence="1">Uncharacterized protein</fullName>
    </submittedName>
</protein>
<evidence type="ECO:0000313" key="2">
    <source>
        <dbReference type="Proteomes" id="UP001281147"/>
    </source>
</evidence>